<proteinExistence type="predicted"/>
<name>A0ABM4A9C0_ZIZJJ</name>
<dbReference type="Proteomes" id="UP001652623">
    <property type="component" value="Chromosome 5"/>
</dbReference>
<protein>
    <submittedName>
        <fullName evidence="3">Carboxypeptidase SOL1</fullName>
    </submittedName>
</protein>
<keyword evidence="1" id="KW-0732">Signal</keyword>
<organism evidence="2 3">
    <name type="scientific">Ziziphus jujuba</name>
    <name type="common">Chinese jujube</name>
    <name type="synonym">Ziziphus sativa</name>
    <dbReference type="NCBI Taxonomy" id="326968"/>
    <lineage>
        <taxon>Eukaryota</taxon>
        <taxon>Viridiplantae</taxon>
        <taxon>Streptophyta</taxon>
        <taxon>Embryophyta</taxon>
        <taxon>Tracheophyta</taxon>
        <taxon>Spermatophyta</taxon>
        <taxon>Magnoliopsida</taxon>
        <taxon>eudicotyledons</taxon>
        <taxon>Gunneridae</taxon>
        <taxon>Pentapetalae</taxon>
        <taxon>rosids</taxon>
        <taxon>fabids</taxon>
        <taxon>Rosales</taxon>
        <taxon>Rhamnaceae</taxon>
        <taxon>Paliureae</taxon>
        <taxon>Ziziphus</taxon>
    </lineage>
</organism>
<keyword evidence="3" id="KW-0121">Carboxypeptidase</keyword>
<dbReference type="Gene3D" id="2.60.40.1120">
    <property type="entry name" value="Carboxypeptidase-like, regulatory domain"/>
    <property type="match status" value="1"/>
</dbReference>
<accession>A0ABM4A9C0</accession>
<keyword evidence="3" id="KW-0378">Hydrolase</keyword>
<dbReference type="RefSeq" id="XP_060673306.1">
    <property type="nucleotide sequence ID" value="XM_060817323.1"/>
</dbReference>
<evidence type="ECO:0000256" key="1">
    <source>
        <dbReference type="SAM" id="SignalP"/>
    </source>
</evidence>
<gene>
    <name evidence="3" type="primary">LOC107421597</name>
</gene>
<dbReference type="GeneID" id="107421597"/>
<keyword evidence="3" id="KW-0645">Protease</keyword>
<dbReference type="GO" id="GO:0004180">
    <property type="term" value="F:carboxypeptidase activity"/>
    <property type="evidence" value="ECO:0007669"/>
    <property type="project" value="UniProtKB-KW"/>
</dbReference>
<dbReference type="InterPro" id="IPR008969">
    <property type="entry name" value="CarboxyPept-like_regulatory"/>
</dbReference>
<sequence>MLMFSGLVYDLLLYVKLQLPTLWEYNRRSMLNLVLTLVQTGVHRRIFSSDTGRPLPCTIPSKGINYTLKTSQEFADYHRLLPLVGRYKAVATAPGYRSKTTSIWLEEAATTVDFILDPEVTPEGNLLRSACES</sequence>
<dbReference type="SUPFAM" id="SSF49464">
    <property type="entry name" value="Carboxypeptidase regulatory domain-like"/>
    <property type="match status" value="1"/>
</dbReference>
<keyword evidence="2" id="KW-1185">Reference proteome</keyword>
<reference evidence="3" key="1">
    <citation type="submission" date="2025-08" db="UniProtKB">
        <authorList>
            <consortium name="RefSeq"/>
        </authorList>
    </citation>
    <scope>IDENTIFICATION</scope>
    <source>
        <tissue evidence="3">Seedling</tissue>
    </source>
</reference>
<evidence type="ECO:0000313" key="2">
    <source>
        <dbReference type="Proteomes" id="UP001652623"/>
    </source>
</evidence>
<feature type="chain" id="PRO_5046649722" evidence="1">
    <location>
        <begin position="19"/>
        <end position="133"/>
    </location>
</feature>
<feature type="signal peptide" evidence="1">
    <location>
        <begin position="1"/>
        <end position="18"/>
    </location>
</feature>
<evidence type="ECO:0000313" key="3">
    <source>
        <dbReference type="RefSeq" id="XP_060673306.1"/>
    </source>
</evidence>